<evidence type="ECO:0000313" key="3">
    <source>
        <dbReference type="Proteomes" id="UP000293296"/>
    </source>
</evidence>
<organism evidence="2 3">
    <name type="scientific">Solidesulfovibrio carbinolicus</name>
    <dbReference type="NCBI Taxonomy" id="296842"/>
    <lineage>
        <taxon>Bacteria</taxon>
        <taxon>Pseudomonadati</taxon>
        <taxon>Thermodesulfobacteriota</taxon>
        <taxon>Desulfovibrionia</taxon>
        <taxon>Desulfovibrionales</taxon>
        <taxon>Desulfovibrionaceae</taxon>
        <taxon>Solidesulfovibrio</taxon>
    </lineage>
</organism>
<comment type="similarity">
    <text evidence="1">Belongs to the UPF0434 family.</text>
</comment>
<dbReference type="AlphaFoldDB" id="A0A4P6HK59"/>
<dbReference type="PANTHER" id="PTHR33505">
    <property type="entry name" value="ZGC:162634"/>
    <property type="match status" value="1"/>
</dbReference>
<dbReference type="OrthoDB" id="9812205at2"/>
<dbReference type="HAMAP" id="MF_01187">
    <property type="entry name" value="UPF0434"/>
    <property type="match status" value="1"/>
</dbReference>
<dbReference type="SUPFAM" id="SSF158997">
    <property type="entry name" value="Trm112p-like"/>
    <property type="match status" value="1"/>
</dbReference>
<protein>
    <recommendedName>
        <fullName evidence="1">UPF0434 protein C3Y92_02835</fullName>
    </recommendedName>
</protein>
<keyword evidence="3" id="KW-1185">Reference proteome</keyword>
<accession>A0A4P6HK59</accession>
<dbReference type="GO" id="GO:0005829">
    <property type="term" value="C:cytosol"/>
    <property type="evidence" value="ECO:0007669"/>
    <property type="project" value="TreeGrafter"/>
</dbReference>
<evidence type="ECO:0000313" key="2">
    <source>
        <dbReference type="EMBL" id="QAZ66230.1"/>
    </source>
</evidence>
<dbReference type="RefSeq" id="WP_129349306.1">
    <property type="nucleotide sequence ID" value="NZ_CP026538.1"/>
</dbReference>
<reference evidence="2 3" key="1">
    <citation type="submission" date="2018-02" db="EMBL/GenBank/DDBJ databases">
        <title>Genome sequence of Desulfovibrio carbinolicus DSM 3852.</title>
        <authorList>
            <person name="Wilbanks E."/>
            <person name="Skennerton C.T."/>
            <person name="Orphan V.J."/>
        </authorList>
    </citation>
    <scope>NUCLEOTIDE SEQUENCE [LARGE SCALE GENOMIC DNA]</scope>
    <source>
        <strain evidence="2 3">DSM 3852</strain>
    </source>
</reference>
<proteinExistence type="inferred from homology"/>
<dbReference type="Pfam" id="PF03966">
    <property type="entry name" value="Trm112p"/>
    <property type="match status" value="1"/>
</dbReference>
<name>A0A4P6HK59_9BACT</name>
<dbReference type="InterPro" id="IPR005651">
    <property type="entry name" value="Trm112-like"/>
</dbReference>
<dbReference type="Gene3D" id="2.20.25.10">
    <property type="match status" value="1"/>
</dbReference>
<dbReference type="KEGG" id="dcb:C3Y92_02835"/>
<dbReference type="EMBL" id="CP026538">
    <property type="protein sequence ID" value="QAZ66230.1"/>
    <property type="molecule type" value="Genomic_DNA"/>
</dbReference>
<dbReference type="Proteomes" id="UP000293296">
    <property type="component" value="Chromosome"/>
</dbReference>
<sequence length="71" mass="7640">MSIHPDLLTILACPKCKGPLTVVDNEAGLFCPTCDIVFPVRDDIPIMLVEEAVAKADWDAGKRSAKDDAAK</sequence>
<gene>
    <name evidence="2" type="ORF">C3Y92_02835</name>
</gene>
<dbReference type="PANTHER" id="PTHR33505:SF4">
    <property type="entry name" value="PROTEIN PREY, MITOCHONDRIAL"/>
    <property type="match status" value="1"/>
</dbReference>
<evidence type="ECO:0000256" key="1">
    <source>
        <dbReference type="HAMAP-Rule" id="MF_01187"/>
    </source>
</evidence>